<sequence>MNARPLILALFAAASLAACSAPPEAPMLGYVELEPTRVAAPYAGRLVKLAVTRGGSVAGGGALFALDADVEQPALLEARARREQSAAQAADLATGKRPAELDSLRARVAAAESALRLAEQDLRRQQDLATQGFLSPATLDGLRERVRSNAAQLAQASADLHAAELAGREAQRAAAASAIKVAEAQQAQAAVRLALKTVNAPAAARVEDTYYREGEWVPAGTPVVSLLPAGSTKLRFYIPQARLPEFPAGSRVEVLCDGCRAPVAARITWVASSAEFTPPVIYSKDNRAKLVYMAEARPEGEAHLAPGQPVEVRAGAPK</sequence>
<comment type="caution">
    <text evidence="4">The sequence shown here is derived from an EMBL/GenBank/DDBJ whole genome shotgun (WGS) entry which is preliminary data.</text>
</comment>
<dbReference type="InterPro" id="IPR058624">
    <property type="entry name" value="MdtA-like_HH"/>
</dbReference>
<organism evidence="4 5">
    <name type="scientific">Niveibacterium umoris</name>
    <dbReference type="NCBI Taxonomy" id="1193620"/>
    <lineage>
        <taxon>Bacteria</taxon>
        <taxon>Pseudomonadati</taxon>
        <taxon>Pseudomonadota</taxon>
        <taxon>Betaproteobacteria</taxon>
        <taxon>Rhodocyclales</taxon>
        <taxon>Rhodocyclaceae</taxon>
        <taxon>Niveibacterium</taxon>
    </lineage>
</organism>
<evidence type="ECO:0000259" key="3">
    <source>
        <dbReference type="Pfam" id="PF25876"/>
    </source>
</evidence>
<dbReference type="EMBL" id="JACIET010000002">
    <property type="protein sequence ID" value="MBB4013554.1"/>
    <property type="molecule type" value="Genomic_DNA"/>
</dbReference>
<evidence type="ECO:0000256" key="1">
    <source>
        <dbReference type="SAM" id="Coils"/>
    </source>
</evidence>
<dbReference type="Gene3D" id="2.40.30.170">
    <property type="match status" value="1"/>
</dbReference>
<reference evidence="4 5" key="1">
    <citation type="submission" date="2020-08" db="EMBL/GenBank/DDBJ databases">
        <title>Genomic Encyclopedia of Type Strains, Phase IV (KMG-IV): sequencing the most valuable type-strain genomes for metagenomic binning, comparative biology and taxonomic classification.</title>
        <authorList>
            <person name="Goeker M."/>
        </authorList>
    </citation>
    <scope>NUCLEOTIDE SEQUENCE [LARGE SCALE GENOMIC DNA]</scope>
    <source>
        <strain evidence="4 5">DSM 106739</strain>
    </source>
</reference>
<protein>
    <submittedName>
        <fullName evidence="4">HlyD family secretion protein</fullName>
    </submittedName>
</protein>
<dbReference type="Proteomes" id="UP000561045">
    <property type="component" value="Unassembled WGS sequence"/>
</dbReference>
<proteinExistence type="predicted"/>
<keyword evidence="5" id="KW-1185">Reference proteome</keyword>
<dbReference type="RefSeq" id="WP_183635416.1">
    <property type="nucleotide sequence ID" value="NZ_BAABLE010000005.1"/>
</dbReference>
<name>A0A840BM39_9RHOO</name>
<feature type="chain" id="PRO_5032349185" evidence="2">
    <location>
        <begin position="21"/>
        <end position="318"/>
    </location>
</feature>
<gene>
    <name evidence="4" type="ORF">GGR36_002900</name>
</gene>
<dbReference type="PROSITE" id="PS51257">
    <property type="entry name" value="PROKAR_LIPOPROTEIN"/>
    <property type="match status" value="1"/>
</dbReference>
<dbReference type="PANTHER" id="PTHR30438">
    <property type="entry name" value="36 KDA ANTIGEN-RELATED"/>
    <property type="match status" value="1"/>
</dbReference>
<dbReference type="PANTHER" id="PTHR30438:SF2">
    <property type="entry name" value="MEMBRANE PROTEIN"/>
    <property type="match status" value="1"/>
</dbReference>
<keyword evidence="2" id="KW-0732">Signal</keyword>
<dbReference type="GO" id="GO:0005886">
    <property type="term" value="C:plasma membrane"/>
    <property type="evidence" value="ECO:0007669"/>
    <property type="project" value="TreeGrafter"/>
</dbReference>
<accession>A0A840BM39</accession>
<evidence type="ECO:0000313" key="5">
    <source>
        <dbReference type="Proteomes" id="UP000561045"/>
    </source>
</evidence>
<keyword evidence="1" id="KW-0175">Coiled coil</keyword>
<dbReference type="Gene3D" id="1.10.287.470">
    <property type="entry name" value="Helix hairpin bin"/>
    <property type="match status" value="2"/>
</dbReference>
<feature type="domain" description="Multidrug resistance protein MdtA-like alpha-helical hairpin" evidence="3">
    <location>
        <begin position="101"/>
        <end position="165"/>
    </location>
</feature>
<feature type="coiled-coil region" evidence="1">
    <location>
        <begin position="101"/>
        <end position="128"/>
    </location>
</feature>
<evidence type="ECO:0000256" key="2">
    <source>
        <dbReference type="SAM" id="SignalP"/>
    </source>
</evidence>
<dbReference type="Pfam" id="PF25876">
    <property type="entry name" value="HH_MFP_RND"/>
    <property type="match status" value="1"/>
</dbReference>
<evidence type="ECO:0000313" key="4">
    <source>
        <dbReference type="EMBL" id="MBB4013554.1"/>
    </source>
</evidence>
<dbReference type="Gene3D" id="2.40.50.100">
    <property type="match status" value="1"/>
</dbReference>
<feature type="signal peptide" evidence="2">
    <location>
        <begin position="1"/>
        <end position="20"/>
    </location>
</feature>
<dbReference type="AlphaFoldDB" id="A0A840BM39"/>